<dbReference type="EMBL" id="JAAMPC010000013">
    <property type="protein sequence ID" value="KAG2270658.1"/>
    <property type="molecule type" value="Genomic_DNA"/>
</dbReference>
<dbReference type="AlphaFoldDB" id="A0A8X7QJA4"/>
<feature type="compositionally biased region" description="Polar residues" evidence="1">
    <location>
        <begin position="11"/>
        <end position="23"/>
    </location>
</feature>
<name>A0A8X7QJA4_BRACI</name>
<evidence type="ECO:0000313" key="3">
    <source>
        <dbReference type="Proteomes" id="UP000886595"/>
    </source>
</evidence>
<evidence type="ECO:0000256" key="1">
    <source>
        <dbReference type="SAM" id="MobiDB-lite"/>
    </source>
</evidence>
<feature type="region of interest" description="Disordered" evidence="1">
    <location>
        <begin position="39"/>
        <end position="73"/>
    </location>
</feature>
<evidence type="ECO:0008006" key="4">
    <source>
        <dbReference type="Google" id="ProtNLM"/>
    </source>
</evidence>
<comment type="caution">
    <text evidence="2">The sequence shown here is derived from an EMBL/GenBank/DDBJ whole genome shotgun (WGS) entry which is preliminary data.</text>
</comment>
<feature type="compositionally biased region" description="Basic and acidic residues" evidence="1">
    <location>
        <begin position="1"/>
        <end position="10"/>
    </location>
</feature>
<reference evidence="2 3" key="1">
    <citation type="submission" date="2020-02" db="EMBL/GenBank/DDBJ databases">
        <authorList>
            <person name="Ma Q."/>
            <person name="Huang Y."/>
            <person name="Song X."/>
            <person name="Pei D."/>
        </authorList>
    </citation>
    <scope>NUCLEOTIDE SEQUENCE [LARGE SCALE GENOMIC DNA]</scope>
    <source>
        <strain evidence="2">Sxm20200214</strain>
        <tissue evidence="2">Leaf</tissue>
    </source>
</reference>
<dbReference type="PROSITE" id="PS51257">
    <property type="entry name" value="PROKAR_LIPOPROTEIN"/>
    <property type="match status" value="1"/>
</dbReference>
<sequence length="166" mass="18580">MTREGTEDSHASSPPLNHTVGSCAWSSSMGAPCRFLAVEMPSPREEEEPVNLGQYGGKETSSYQEAMEDEDSDKWTEAANEEMIKSDVQKLKEFLKSEFTMKNIGNAKKVLGMEIERNRQKGCLWISQEGYLRRAVSNFYMDQAKSMATSMGAHFSLKSATGNEFQ</sequence>
<evidence type="ECO:0000313" key="2">
    <source>
        <dbReference type="EMBL" id="KAG2270658.1"/>
    </source>
</evidence>
<accession>A0A8X7QJA4</accession>
<dbReference type="Proteomes" id="UP000886595">
    <property type="component" value="Unassembled WGS sequence"/>
</dbReference>
<keyword evidence="3" id="KW-1185">Reference proteome</keyword>
<gene>
    <name evidence="2" type="ORF">Bca52824_065213</name>
</gene>
<dbReference type="OrthoDB" id="1749075at2759"/>
<feature type="region of interest" description="Disordered" evidence="1">
    <location>
        <begin position="1"/>
        <end position="23"/>
    </location>
</feature>
<proteinExistence type="predicted"/>
<protein>
    <recommendedName>
        <fullName evidence="4">Reverse transcriptase Ty1/copia-type domain-containing protein</fullName>
    </recommendedName>
</protein>
<organism evidence="2 3">
    <name type="scientific">Brassica carinata</name>
    <name type="common">Ethiopian mustard</name>
    <name type="synonym">Abyssinian cabbage</name>
    <dbReference type="NCBI Taxonomy" id="52824"/>
    <lineage>
        <taxon>Eukaryota</taxon>
        <taxon>Viridiplantae</taxon>
        <taxon>Streptophyta</taxon>
        <taxon>Embryophyta</taxon>
        <taxon>Tracheophyta</taxon>
        <taxon>Spermatophyta</taxon>
        <taxon>Magnoliopsida</taxon>
        <taxon>eudicotyledons</taxon>
        <taxon>Gunneridae</taxon>
        <taxon>Pentapetalae</taxon>
        <taxon>rosids</taxon>
        <taxon>malvids</taxon>
        <taxon>Brassicales</taxon>
        <taxon>Brassicaceae</taxon>
        <taxon>Brassiceae</taxon>
        <taxon>Brassica</taxon>
    </lineage>
</organism>